<accession>A0A318E8V5</accession>
<evidence type="ECO:0000259" key="2">
    <source>
        <dbReference type="Pfam" id="PF08241"/>
    </source>
</evidence>
<dbReference type="SUPFAM" id="SSF53335">
    <property type="entry name" value="S-adenosyl-L-methionine-dependent methyltransferases"/>
    <property type="match status" value="1"/>
</dbReference>
<dbReference type="PANTHER" id="PTHR43861:SF3">
    <property type="entry name" value="PUTATIVE (AFU_ORTHOLOGUE AFUA_2G14390)-RELATED"/>
    <property type="match status" value="1"/>
</dbReference>
<dbReference type="RefSeq" id="WP_110265204.1">
    <property type="nucleotide sequence ID" value="NZ_CAWNXA010000005.1"/>
</dbReference>
<gene>
    <name evidence="3" type="ORF">C8D93_10584</name>
</gene>
<dbReference type="GO" id="GO:0008757">
    <property type="term" value="F:S-adenosylmethionine-dependent methyltransferase activity"/>
    <property type="evidence" value="ECO:0007669"/>
    <property type="project" value="InterPro"/>
</dbReference>
<organism evidence="3 4">
    <name type="scientific">Sinimarinibacterium flocculans</name>
    <dbReference type="NCBI Taxonomy" id="985250"/>
    <lineage>
        <taxon>Bacteria</taxon>
        <taxon>Pseudomonadati</taxon>
        <taxon>Pseudomonadota</taxon>
        <taxon>Gammaproteobacteria</taxon>
        <taxon>Nevskiales</taxon>
        <taxon>Nevskiaceae</taxon>
        <taxon>Sinimarinibacterium</taxon>
    </lineage>
</organism>
<name>A0A318E8V5_9GAMM</name>
<keyword evidence="4" id="KW-1185">Reference proteome</keyword>
<dbReference type="OrthoDB" id="9772751at2"/>
<sequence>MDDLAAATPRWGSEGRDRKAMAILQTLFSQRGKQLADGVWVDVGCGSGGIAGAISPHVKQIIGIDPEQWHSWDSLAEERPNLSFLTASFDGSRLPLPEETADVVICNQVYEHVAHPAELIRNIHRVLKPSGICYFAGPNLLWPVEPHVHWPFVHWLPRRTAHGFMRALGSERADALDAYSASHWVLMHWFDCAGLSASNLLRARAAAGLRAGGHSWLALLAKAVPDSVYKLLSPLAPGFVFLLAKAEDRGGDAKPGQHQPRALGGK</sequence>
<keyword evidence="1 3" id="KW-0808">Transferase</keyword>
<evidence type="ECO:0000313" key="4">
    <source>
        <dbReference type="Proteomes" id="UP000248330"/>
    </source>
</evidence>
<feature type="domain" description="Methyltransferase type 11" evidence="2">
    <location>
        <begin position="41"/>
        <end position="135"/>
    </location>
</feature>
<dbReference type="InterPro" id="IPR029063">
    <property type="entry name" value="SAM-dependent_MTases_sf"/>
</dbReference>
<dbReference type="Proteomes" id="UP000248330">
    <property type="component" value="Unassembled WGS sequence"/>
</dbReference>
<dbReference type="Pfam" id="PF08241">
    <property type="entry name" value="Methyltransf_11"/>
    <property type="match status" value="1"/>
</dbReference>
<keyword evidence="3" id="KW-0489">Methyltransferase</keyword>
<evidence type="ECO:0000256" key="1">
    <source>
        <dbReference type="ARBA" id="ARBA00022679"/>
    </source>
</evidence>
<proteinExistence type="predicted"/>
<dbReference type="PANTHER" id="PTHR43861">
    <property type="entry name" value="TRANS-ACONITATE 2-METHYLTRANSFERASE-RELATED"/>
    <property type="match status" value="1"/>
</dbReference>
<reference evidence="3 4" key="1">
    <citation type="submission" date="2018-04" db="EMBL/GenBank/DDBJ databases">
        <title>Genomic Encyclopedia of Type Strains, Phase IV (KMG-IV): sequencing the most valuable type-strain genomes for metagenomic binning, comparative biology and taxonomic classification.</title>
        <authorList>
            <person name="Goeker M."/>
        </authorList>
    </citation>
    <scope>NUCLEOTIDE SEQUENCE [LARGE SCALE GENOMIC DNA]</scope>
    <source>
        <strain evidence="3 4">DSM 104150</strain>
    </source>
</reference>
<dbReference type="CDD" id="cd02440">
    <property type="entry name" value="AdoMet_MTases"/>
    <property type="match status" value="1"/>
</dbReference>
<dbReference type="EMBL" id="QICN01000005">
    <property type="protein sequence ID" value="PXV67728.1"/>
    <property type="molecule type" value="Genomic_DNA"/>
</dbReference>
<dbReference type="InterPro" id="IPR013216">
    <property type="entry name" value="Methyltransf_11"/>
</dbReference>
<evidence type="ECO:0000313" key="3">
    <source>
        <dbReference type="EMBL" id="PXV67728.1"/>
    </source>
</evidence>
<dbReference type="GO" id="GO:0032259">
    <property type="term" value="P:methylation"/>
    <property type="evidence" value="ECO:0007669"/>
    <property type="project" value="UniProtKB-KW"/>
</dbReference>
<protein>
    <submittedName>
        <fullName evidence="3">Methyltransferase family protein</fullName>
    </submittedName>
</protein>
<dbReference type="AlphaFoldDB" id="A0A318E8V5"/>
<dbReference type="Gene3D" id="3.40.50.150">
    <property type="entry name" value="Vaccinia Virus protein VP39"/>
    <property type="match status" value="1"/>
</dbReference>
<comment type="caution">
    <text evidence="3">The sequence shown here is derived from an EMBL/GenBank/DDBJ whole genome shotgun (WGS) entry which is preliminary data.</text>
</comment>